<evidence type="ECO:0000313" key="2">
    <source>
        <dbReference type="EMBL" id="ADC46146.1"/>
    </source>
</evidence>
<sequence>MTMKVTFEDENGERTVEFGDDVDFVLIESDDDGNIEIREGDWELDGDSDDDWEEYDDWDEEEF</sequence>
<gene>
    <name evidence="2" type="ordered locus">mru_0294</name>
</gene>
<dbReference type="GeneID" id="8769934"/>
<reference evidence="2 3" key="1">
    <citation type="journal article" date="2010" name="PLoS ONE">
        <title>The genome sequence of the rumen methanogen Methanobrevibacter ruminantium reveals new possibilities for controlling ruminant methane emissions.</title>
        <authorList>
            <person name="Leahy S.C."/>
            <person name="Kelly W.J."/>
            <person name="Altermann E."/>
            <person name="Ronimus R.S."/>
            <person name="Yeoman C.J."/>
            <person name="Pacheco D.M."/>
            <person name="Li D."/>
            <person name="Kong Z."/>
            <person name="McTavish S."/>
            <person name="Sang C."/>
            <person name="Lambie S.C."/>
            <person name="Janssen P.H."/>
            <person name="Dey D."/>
            <person name="Attwood G.T."/>
        </authorList>
    </citation>
    <scope>NUCLEOTIDE SEQUENCE [LARGE SCALE GENOMIC DNA]</scope>
    <source>
        <strain evidence="3">ATCC 35063 / DSM 1093 / JCM 13430 / OCM 146 / M1</strain>
    </source>
</reference>
<name>D3DZX0_METRM</name>
<protein>
    <submittedName>
        <fullName evidence="2">Uncharacterized protein</fullName>
    </submittedName>
</protein>
<organism evidence="2 3">
    <name type="scientific">Methanobrevibacter ruminantium (strain ATCC 35063 / DSM 1093 / JCM 13430 / OCM 146 / M1)</name>
    <name type="common">Methanobacterium ruminantium</name>
    <dbReference type="NCBI Taxonomy" id="634498"/>
    <lineage>
        <taxon>Archaea</taxon>
        <taxon>Methanobacteriati</taxon>
        <taxon>Methanobacteriota</taxon>
        <taxon>Methanomada group</taxon>
        <taxon>Methanobacteria</taxon>
        <taxon>Methanobacteriales</taxon>
        <taxon>Methanobacteriaceae</taxon>
        <taxon>Methanobrevibacter</taxon>
    </lineage>
</organism>
<dbReference type="AlphaFoldDB" id="D3DZX0"/>
<keyword evidence="3" id="KW-1185">Reference proteome</keyword>
<dbReference type="PATRIC" id="fig|634498.28.peg.297"/>
<evidence type="ECO:0000256" key="1">
    <source>
        <dbReference type="SAM" id="MobiDB-lite"/>
    </source>
</evidence>
<dbReference type="EMBL" id="CP001719">
    <property type="protein sequence ID" value="ADC46146.1"/>
    <property type="molecule type" value="Genomic_DNA"/>
</dbReference>
<feature type="region of interest" description="Disordered" evidence="1">
    <location>
        <begin position="37"/>
        <end position="63"/>
    </location>
</feature>
<accession>D3DZX0</accession>
<dbReference type="KEGG" id="mru:mru_0294"/>
<dbReference type="HOGENOM" id="CLU_2875116_0_0_2"/>
<dbReference type="STRING" id="634498.mru_0294"/>
<dbReference type="Proteomes" id="UP000008680">
    <property type="component" value="Chromosome"/>
</dbReference>
<dbReference type="RefSeq" id="WP_012955102.1">
    <property type="nucleotide sequence ID" value="NC_013790.1"/>
</dbReference>
<evidence type="ECO:0000313" key="3">
    <source>
        <dbReference type="Proteomes" id="UP000008680"/>
    </source>
</evidence>
<proteinExistence type="predicted"/>
<feature type="compositionally biased region" description="Acidic residues" evidence="1">
    <location>
        <begin position="42"/>
        <end position="63"/>
    </location>
</feature>